<evidence type="ECO:0000256" key="6">
    <source>
        <dbReference type="RuleBase" id="RU367135"/>
    </source>
</evidence>
<dbReference type="Proteomes" id="UP000007174">
    <property type="component" value="Unassembled WGS sequence"/>
</dbReference>
<accession>H1W247</accession>
<keyword evidence="5 6" id="KW-0067">ATP-binding</keyword>
<evidence type="ECO:0000256" key="4">
    <source>
        <dbReference type="ARBA" id="ARBA00022741"/>
    </source>
</evidence>
<comment type="pathway">
    <text evidence="6">Sulfur metabolism; glutathione biosynthesis; glutathione from L-cysteine and L-glutamate: step 1/2.</text>
</comment>
<dbReference type="HOGENOM" id="CLU_158766_0_0_1"/>
<keyword evidence="2 6" id="KW-0436">Ligase</keyword>
<evidence type="ECO:0000256" key="5">
    <source>
        <dbReference type="ARBA" id="ARBA00022840"/>
    </source>
</evidence>
<protein>
    <recommendedName>
        <fullName evidence="1 6">Glutamate--cysteine ligase</fullName>
        <ecNumber evidence="1 6">6.3.2.2</ecNumber>
    </recommendedName>
    <alternativeName>
        <fullName evidence="6">Gamma-ECS</fullName>
    </alternativeName>
    <alternativeName>
        <fullName evidence="6">Gamma-glutamylcysteine synthetase</fullName>
    </alternativeName>
</protein>
<name>H1W247_COLHI</name>
<dbReference type="VEuPathDB" id="FungiDB:CH63R_09188"/>
<dbReference type="AlphaFoldDB" id="H1W247"/>
<dbReference type="InterPro" id="IPR004308">
    <property type="entry name" value="GCS"/>
</dbReference>
<comment type="catalytic activity">
    <reaction evidence="6">
        <text>L-cysteine + L-glutamate + ATP = gamma-L-glutamyl-L-cysteine + ADP + phosphate + H(+)</text>
        <dbReference type="Rhea" id="RHEA:13285"/>
        <dbReference type="ChEBI" id="CHEBI:15378"/>
        <dbReference type="ChEBI" id="CHEBI:29985"/>
        <dbReference type="ChEBI" id="CHEBI:30616"/>
        <dbReference type="ChEBI" id="CHEBI:35235"/>
        <dbReference type="ChEBI" id="CHEBI:43474"/>
        <dbReference type="ChEBI" id="CHEBI:58173"/>
        <dbReference type="ChEBI" id="CHEBI:456216"/>
        <dbReference type="EC" id="6.3.2.2"/>
    </reaction>
</comment>
<dbReference type="GO" id="GO:0006750">
    <property type="term" value="P:glutathione biosynthetic process"/>
    <property type="evidence" value="ECO:0007669"/>
    <property type="project" value="UniProtKB-UniRule"/>
</dbReference>
<dbReference type="GO" id="GO:0017109">
    <property type="term" value="C:glutamate-cysteine ligase complex"/>
    <property type="evidence" value="ECO:0007669"/>
    <property type="project" value="TreeGrafter"/>
</dbReference>
<dbReference type="GO" id="GO:0005524">
    <property type="term" value="F:ATP binding"/>
    <property type="evidence" value="ECO:0007669"/>
    <property type="project" value="UniProtKB-UniRule"/>
</dbReference>
<dbReference type="EC" id="6.3.2.2" evidence="1 6"/>
<gene>
    <name evidence="7" type="ORF">CH063_15275</name>
</gene>
<dbReference type="STRING" id="759273.H1W247"/>
<evidence type="ECO:0000313" key="8">
    <source>
        <dbReference type="Proteomes" id="UP000007174"/>
    </source>
</evidence>
<dbReference type="UniPathway" id="UPA00142">
    <property type="reaction ID" value="UER00209"/>
</dbReference>
<keyword evidence="3 6" id="KW-0317">Glutathione biosynthesis</keyword>
<dbReference type="Gene3D" id="1.10.8.960">
    <property type="match status" value="1"/>
</dbReference>
<comment type="similarity">
    <text evidence="6">Belongs to the glutamate--cysteine ligase type 3 family.</text>
</comment>
<evidence type="ECO:0000256" key="1">
    <source>
        <dbReference type="ARBA" id="ARBA00012220"/>
    </source>
</evidence>
<dbReference type="PANTHER" id="PTHR11164:SF0">
    <property type="entry name" value="GLUTAMATE--CYSTEINE LIGASE CATALYTIC SUBUNIT"/>
    <property type="match status" value="1"/>
</dbReference>
<organism evidence="7 8">
    <name type="scientific">Colletotrichum higginsianum (strain IMI 349063)</name>
    <name type="common">Crucifer anthracnose fungus</name>
    <dbReference type="NCBI Taxonomy" id="759273"/>
    <lineage>
        <taxon>Eukaryota</taxon>
        <taxon>Fungi</taxon>
        <taxon>Dikarya</taxon>
        <taxon>Ascomycota</taxon>
        <taxon>Pezizomycotina</taxon>
        <taxon>Sordariomycetes</taxon>
        <taxon>Hypocreomycetidae</taxon>
        <taxon>Glomerellales</taxon>
        <taxon>Glomerellaceae</taxon>
        <taxon>Colletotrichum</taxon>
        <taxon>Colletotrichum destructivum species complex</taxon>
    </lineage>
</organism>
<dbReference type="eggNOG" id="KOG3754">
    <property type="taxonomic scope" value="Eukaryota"/>
</dbReference>
<sequence length="131" mass="13981">MTVNEIINGSPDGDATGTGFPGLIPLVESYLDGVNVDVQTRCELDTYLRLISRRASGELDTAARWLRNFIDAHPAYRHDSVVGDDIQKDIIAAVIAIGERETAGEGFAGLDIHGLPRLLGNFRRGGCGGSA</sequence>
<dbReference type="PANTHER" id="PTHR11164">
    <property type="entry name" value="GLUTAMATE CYSTEINE LIGASE"/>
    <property type="match status" value="1"/>
</dbReference>
<keyword evidence="4 6" id="KW-0547">Nucleotide-binding</keyword>
<evidence type="ECO:0000256" key="3">
    <source>
        <dbReference type="ARBA" id="ARBA00022684"/>
    </source>
</evidence>
<dbReference type="GO" id="GO:0004357">
    <property type="term" value="F:glutamate-cysteine ligase activity"/>
    <property type="evidence" value="ECO:0007669"/>
    <property type="project" value="UniProtKB-UniRule"/>
</dbReference>
<reference evidence="8" key="1">
    <citation type="journal article" date="2012" name="Nat. Genet.">
        <title>Lifestyle transitions in plant pathogenic Colletotrichum fungi deciphered by genome and transcriptome analyses.</title>
        <authorList>
            <person name="O'Connell R.J."/>
            <person name="Thon M.R."/>
            <person name="Hacquard S."/>
            <person name="Amyotte S.G."/>
            <person name="Kleemann J."/>
            <person name="Torres M.F."/>
            <person name="Damm U."/>
            <person name="Buiate E.A."/>
            <person name="Epstein L."/>
            <person name="Alkan N."/>
            <person name="Altmueller J."/>
            <person name="Alvarado-Balderrama L."/>
            <person name="Bauser C.A."/>
            <person name="Becker C."/>
            <person name="Birren B.W."/>
            <person name="Chen Z."/>
            <person name="Choi J."/>
            <person name="Crouch J.A."/>
            <person name="Duvick J.P."/>
            <person name="Farman M.A."/>
            <person name="Gan P."/>
            <person name="Heiman D."/>
            <person name="Henrissat B."/>
            <person name="Howard R.J."/>
            <person name="Kabbage M."/>
            <person name="Koch C."/>
            <person name="Kracher B."/>
            <person name="Kubo Y."/>
            <person name="Law A.D."/>
            <person name="Lebrun M.-H."/>
            <person name="Lee Y.-H."/>
            <person name="Miyara I."/>
            <person name="Moore N."/>
            <person name="Neumann U."/>
            <person name="Nordstroem K."/>
            <person name="Panaccione D.G."/>
            <person name="Panstruga R."/>
            <person name="Place M."/>
            <person name="Proctor R.H."/>
            <person name="Prusky D."/>
            <person name="Rech G."/>
            <person name="Reinhardt R."/>
            <person name="Rollins J.A."/>
            <person name="Rounsley S."/>
            <person name="Schardl C.L."/>
            <person name="Schwartz D.C."/>
            <person name="Shenoy N."/>
            <person name="Shirasu K."/>
            <person name="Sikhakolli U.R."/>
            <person name="Stueber K."/>
            <person name="Sukno S.A."/>
            <person name="Sweigard J.A."/>
            <person name="Takano Y."/>
            <person name="Takahara H."/>
            <person name="Trail F."/>
            <person name="van der Does H.C."/>
            <person name="Voll L.M."/>
            <person name="Will I."/>
            <person name="Young S."/>
            <person name="Zeng Q."/>
            <person name="Zhang J."/>
            <person name="Zhou S."/>
            <person name="Dickman M.B."/>
            <person name="Schulze-Lefert P."/>
            <person name="Ver Loren van Themaat E."/>
            <person name="Ma L.-J."/>
            <person name="Vaillancourt L.J."/>
        </authorList>
    </citation>
    <scope>NUCLEOTIDE SEQUENCE [LARGE SCALE GENOMIC DNA]</scope>
    <source>
        <strain evidence="8">IMI 349063</strain>
    </source>
</reference>
<dbReference type="EMBL" id="CACQ02008822">
    <property type="protein sequence ID" value="CCF46560.1"/>
    <property type="molecule type" value="Genomic_DNA"/>
</dbReference>
<dbReference type="Pfam" id="PF03074">
    <property type="entry name" value="GCS"/>
    <property type="match status" value="1"/>
</dbReference>
<proteinExistence type="inferred from homology"/>
<evidence type="ECO:0000256" key="2">
    <source>
        <dbReference type="ARBA" id="ARBA00022598"/>
    </source>
</evidence>
<evidence type="ECO:0000313" key="7">
    <source>
        <dbReference type="EMBL" id="CCF46560.1"/>
    </source>
</evidence>